<keyword evidence="8" id="KW-0675">Receptor</keyword>
<dbReference type="InterPro" id="IPR000276">
    <property type="entry name" value="GPCR_Rhodpsn"/>
</dbReference>
<evidence type="ECO:0000256" key="7">
    <source>
        <dbReference type="ARBA" id="ARBA00023136"/>
    </source>
</evidence>
<dbReference type="Proteomes" id="UP000075882">
    <property type="component" value="Unassembled WGS sequence"/>
</dbReference>
<keyword evidence="7 12" id="KW-0472">Membrane</keyword>
<evidence type="ECO:0000259" key="13">
    <source>
        <dbReference type="PROSITE" id="PS50262"/>
    </source>
</evidence>
<dbReference type="AlphaFoldDB" id="A0A8W7PL38"/>
<keyword evidence="11" id="KW-0844">Vision</keyword>
<evidence type="ECO:0000256" key="10">
    <source>
        <dbReference type="ARBA" id="ARBA00023224"/>
    </source>
</evidence>
<keyword evidence="11" id="KW-0716">Sensory transduction</keyword>
<evidence type="ECO:0000256" key="9">
    <source>
        <dbReference type="ARBA" id="ARBA00023180"/>
    </source>
</evidence>
<keyword evidence="6" id="KW-0297">G-protein coupled receptor</keyword>
<name>A0A8W7PL38_ANOCL</name>
<dbReference type="SUPFAM" id="SSF81321">
    <property type="entry name" value="Family A G protein-coupled receptor-like"/>
    <property type="match status" value="1"/>
</dbReference>
<dbReference type="PANTHER" id="PTHR24240">
    <property type="entry name" value="OPSIN"/>
    <property type="match status" value="1"/>
</dbReference>
<keyword evidence="5 12" id="KW-1133">Transmembrane helix</keyword>
<feature type="transmembrane region" description="Helical" evidence="12">
    <location>
        <begin position="72"/>
        <end position="99"/>
    </location>
</feature>
<dbReference type="GO" id="GO:0007602">
    <property type="term" value="P:phototransduction"/>
    <property type="evidence" value="ECO:0007669"/>
    <property type="project" value="InterPro"/>
</dbReference>
<dbReference type="GO" id="GO:0004930">
    <property type="term" value="F:G protein-coupled receptor activity"/>
    <property type="evidence" value="ECO:0007669"/>
    <property type="project" value="UniProtKB-KW"/>
</dbReference>
<evidence type="ECO:0000256" key="6">
    <source>
        <dbReference type="ARBA" id="ARBA00023040"/>
    </source>
</evidence>
<evidence type="ECO:0000256" key="11">
    <source>
        <dbReference type="ARBA" id="ARBA00023305"/>
    </source>
</evidence>
<organism evidence="14">
    <name type="scientific">Anopheles coluzzii</name>
    <name type="common">African malaria mosquito</name>
    <dbReference type="NCBI Taxonomy" id="1518534"/>
    <lineage>
        <taxon>Eukaryota</taxon>
        <taxon>Metazoa</taxon>
        <taxon>Ecdysozoa</taxon>
        <taxon>Arthropoda</taxon>
        <taxon>Hexapoda</taxon>
        <taxon>Insecta</taxon>
        <taxon>Pterygota</taxon>
        <taxon>Neoptera</taxon>
        <taxon>Endopterygota</taxon>
        <taxon>Diptera</taxon>
        <taxon>Nematocera</taxon>
        <taxon>Culicoidea</taxon>
        <taxon>Culicidae</taxon>
        <taxon>Anophelinae</taxon>
        <taxon>Anopheles</taxon>
    </lineage>
</organism>
<evidence type="ECO:0000256" key="1">
    <source>
        <dbReference type="ARBA" id="ARBA00004141"/>
    </source>
</evidence>
<evidence type="ECO:0000313" key="14">
    <source>
        <dbReference type="EnsemblMetazoa" id="ACOM033719-PA.1"/>
    </source>
</evidence>
<evidence type="ECO:0000256" key="4">
    <source>
        <dbReference type="ARBA" id="ARBA00022692"/>
    </source>
</evidence>
<dbReference type="Pfam" id="PF00001">
    <property type="entry name" value="7tm_1"/>
    <property type="match status" value="1"/>
</dbReference>
<keyword evidence="9" id="KW-0325">Glycoprotein</keyword>
<dbReference type="InterPro" id="IPR017452">
    <property type="entry name" value="GPCR_Rhodpsn_7TM"/>
</dbReference>
<evidence type="ECO:0000256" key="3">
    <source>
        <dbReference type="ARBA" id="ARBA00022553"/>
    </source>
</evidence>
<sequence length="158" mass="17533">MWSISGGTLSTTDMLPPLCVQASKLAMAAFVEPHFDAWTQSGGNMSVVDKVPPEMLHMVHPHWNQFPPMNPLWHSILGFAIFMLGMISMTGNGCVMYIFTNTKSLRTPSNLLVVNLAFSDFFMMFTMGPPMLIPPQHWNGNEAQPLTQFCALSKGLNL</sequence>
<reference evidence="14" key="1">
    <citation type="submission" date="2022-08" db="UniProtKB">
        <authorList>
            <consortium name="EnsemblMetazoa"/>
        </authorList>
    </citation>
    <scope>IDENTIFICATION</scope>
</reference>
<evidence type="ECO:0000256" key="5">
    <source>
        <dbReference type="ARBA" id="ARBA00022989"/>
    </source>
</evidence>
<dbReference type="InterPro" id="IPR001735">
    <property type="entry name" value="Opsin_RH1/RH2"/>
</dbReference>
<evidence type="ECO:0000256" key="12">
    <source>
        <dbReference type="SAM" id="Phobius"/>
    </source>
</evidence>
<evidence type="ECO:0000256" key="2">
    <source>
        <dbReference type="ARBA" id="ARBA00010663"/>
    </source>
</evidence>
<dbReference type="Gene3D" id="1.20.1070.10">
    <property type="entry name" value="Rhodopsin 7-helix transmembrane proteins"/>
    <property type="match status" value="1"/>
</dbReference>
<dbReference type="GO" id="GO:0016020">
    <property type="term" value="C:membrane"/>
    <property type="evidence" value="ECO:0007669"/>
    <property type="project" value="UniProtKB-SubCell"/>
</dbReference>
<keyword evidence="3" id="KW-0597">Phosphoprotein</keyword>
<dbReference type="VEuPathDB" id="VectorBase:ACON2_034606"/>
<dbReference type="PROSITE" id="PS50262">
    <property type="entry name" value="G_PROTEIN_RECEP_F1_2"/>
    <property type="match status" value="1"/>
</dbReference>
<protein>
    <recommendedName>
        <fullName evidence="13">G-protein coupled receptors family 1 profile domain-containing protein</fullName>
    </recommendedName>
</protein>
<keyword evidence="10" id="KW-0807">Transducer</keyword>
<keyword evidence="4 12" id="KW-0812">Transmembrane</keyword>
<dbReference type="EnsemblMetazoa" id="ACOM033719-RA">
    <property type="protein sequence ID" value="ACOM033719-PA.1"/>
    <property type="gene ID" value="ACOM033719"/>
</dbReference>
<dbReference type="PRINTS" id="PR00576">
    <property type="entry name" value="OPSINRH1RH2"/>
</dbReference>
<comment type="subcellular location">
    <subcellularLocation>
        <location evidence="1">Membrane</location>
        <topology evidence="1">Multi-pass membrane protein</topology>
    </subcellularLocation>
</comment>
<evidence type="ECO:0000256" key="8">
    <source>
        <dbReference type="ARBA" id="ARBA00023170"/>
    </source>
</evidence>
<feature type="domain" description="G-protein coupled receptors family 1 profile" evidence="13">
    <location>
        <begin position="91"/>
        <end position="133"/>
    </location>
</feature>
<comment type="similarity">
    <text evidence="2">Belongs to the G-protein coupled receptor 1 family.</text>
</comment>
<dbReference type="GO" id="GO:0007601">
    <property type="term" value="P:visual perception"/>
    <property type="evidence" value="ECO:0007669"/>
    <property type="project" value="UniProtKB-KW"/>
</dbReference>
<feature type="transmembrane region" description="Helical" evidence="12">
    <location>
        <begin position="111"/>
        <end position="133"/>
    </location>
</feature>
<proteinExistence type="inferred from homology"/>
<accession>A0A8W7PL38</accession>
<dbReference type="InterPro" id="IPR050125">
    <property type="entry name" value="GPCR_opsins"/>
</dbReference>